<evidence type="ECO:0000313" key="1">
    <source>
        <dbReference type="EMBL" id="KAJ4427108.1"/>
    </source>
</evidence>
<evidence type="ECO:0000313" key="2">
    <source>
        <dbReference type="Proteomes" id="UP001148838"/>
    </source>
</evidence>
<keyword evidence="2" id="KW-1185">Reference proteome</keyword>
<comment type="caution">
    <text evidence="1">The sequence shown here is derived from an EMBL/GenBank/DDBJ whole genome shotgun (WGS) entry which is preliminary data.</text>
</comment>
<sequence>MPLKPMKGARAVALVEDGSILRYVVQVLHTTSTTVSGTVQRYRELRSYSRRQDMVGKNQLLAIDDQFLCLQVLRNHCTTAV</sequence>
<dbReference type="EMBL" id="JAJSOF020000038">
    <property type="protein sequence ID" value="KAJ4427108.1"/>
    <property type="molecule type" value="Genomic_DNA"/>
</dbReference>
<protein>
    <submittedName>
        <fullName evidence="1">Uncharacterized protein</fullName>
    </submittedName>
</protein>
<name>A0ABQ8RZE0_PERAM</name>
<reference evidence="1 2" key="1">
    <citation type="journal article" date="2022" name="Allergy">
        <title>Genome assembly and annotation of Periplaneta americana reveal a comprehensive cockroach allergen profile.</title>
        <authorList>
            <person name="Wang L."/>
            <person name="Xiong Q."/>
            <person name="Saelim N."/>
            <person name="Wang L."/>
            <person name="Nong W."/>
            <person name="Wan A.T."/>
            <person name="Shi M."/>
            <person name="Liu X."/>
            <person name="Cao Q."/>
            <person name="Hui J.H.L."/>
            <person name="Sookrung N."/>
            <person name="Leung T.F."/>
            <person name="Tungtrongchitr A."/>
            <person name="Tsui S.K.W."/>
        </authorList>
    </citation>
    <scope>NUCLEOTIDE SEQUENCE [LARGE SCALE GENOMIC DNA]</scope>
    <source>
        <strain evidence="1">PWHHKU_190912</strain>
    </source>
</reference>
<proteinExistence type="predicted"/>
<accession>A0ABQ8RZE0</accession>
<organism evidence="1 2">
    <name type="scientific">Periplaneta americana</name>
    <name type="common">American cockroach</name>
    <name type="synonym">Blatta americana</name>
    <dbReference type="NCBI Taxonomy" id="6978"/>
    <lineage>
        <taxon>Eukaryota</taxon>
        <taxon>Metazoa</taxon>
        <taxon>Ecdysozoa</taxon>
        <taxon>Arthropoda</taxon>
        <taxon>Hexapoda</taxon>
        <taxon>Insecta</taxon>
        <taxon>Pterygota</taxon>
        <taxon>Neoptera</taxon>
        <taxon>Polyneoptera</taxon>
        <taxon>Dictyoptera</taxon>
        <taxon>Blattodea</taxon>
        <taxon>Blattoidea</taxon>
        <taxon>Blattidae</taxon>
        <taxon>Blattinae</taxon>
        <taxon>Periplaneta</taxon>
    </lineage>
</organism>
<dbReference type="Proteomes" id="UP001148838">
    <property type="component" value="Unassembled WGS sequence"/>
</dbReference>
<gene>
    <name evidence="1" type="ORF">ANN_24723</name>
</gene>